<evidence type="ECO:0000256" key="2">
    <source>
        <dbReference type="SAM" id="Phobius"/>
    </source>
</evidence>
<name>A0A518IDS1_9PLAN</name>
<keyword evidence="5" id="KW-1185">Reference proteome</keyword>
<proteinExistence type="predicted"/>
<protein>
    <submittedName>
        <fullName evidence="4">Serine/threonine-protein kinase pkn1</fullName>
        <ecNumber evidence="4">2.7.11.1</ecNumber>
    </submittedName>
</protein>
<dbReference type="Gene3D" id="3.90.1580.10">
    <property type="entry name" value="paralog of FGE (formylglycine-generating enzyme)"/>
    <property type="match status" value="1"/>
</dbReference>
<dbReference type="InterPro" id="IPR051043">
    <property type="entry name" value="Sulfatase_Mod_Factor_Kinase"/>
</dbReference>
<dbReference type="InterPro" id="IPR042095">
    <property type="entry name" value="SUMF_sf"/>
</dbReference>
<reference evidence="4 5" key="1">
    <citation type="submission" date="2019-03" db="EMBL/GenBank/DDBJ databases">
        <title>Deep-cultivation of Planctomycetes and their phenomic and genomic characterization uncovers novel biology.</title>
        <authorList>
            <person name="Wiegand S."/>
            <person name="Jogler M."/>
            <person name="Boedeker C."/>
            <person name="Pinto D."/>
            <person name="Vollmers J."/>
            <person name="Rivas-Marin E."/>
            <person name="Kohn T."/>
            <person name="Peeters S.H."/>
            <person name="Heuer A."/>
            <person name="Rast P."/>
            <person name="Oberbeckmann S."/>
            <person name="Bunk B."/>
            <person name="Jeske O."/>
            <person name="Meyerdierks A."/>
            <person name="Storesund J.E."/>
            <person name="Kallscheuer N."/>
            <person name="Luecker S."/>
            <person name="Lage O.M."/>
            <person name="Pohl T."/>
            <person name="Merkel B.J."/>
            <person name="Hornburger P."/>
            <person name="Mueller R.-W."/>
            <person name="Bruemmer F."/>
            <person name="Labrenz M."/>
            <person name="Spormann A.M."/>
            <person name="Op den Camp H."/>
            <person name="Overmann J."/>
            <person name="Amann R."/>
            <person name="Jetten M.S.M."/>
            <person name="Mascher T."/>
            <person name="Medema M.H."/>
            <person name="Devos D.P."/>
            <person name="Kaster A.-K."/>
            <person name="Ovreas L."/>
            <person name="Rohde M."/>
            <person name="Galperin M.Y."/>
            <person name="Jogler C."/>
        </authorList>
    </citation>
    <scope>NUCLEOTIDE SEQUENCE [LARGE SCALE GENOMIC DNA]</scope>
    <source>
        <strain evidence="4 5">Enr17</strain>
    </source>
</reference>
<feature type="compositionally biased region" description="Basic and acidic residues" evidence="1">
    <location>
        <begin position="1"/>
        <end position="19"/>
    </location>
</feature>
<dbReference type="AlphaFoldDB" id="A0A518IDS1"/>
<dbReference type="PANTHER" id="PTHR23150">
    <property type="entry name" value="SULFATASE MODIFYING FACTOR 1, 2"/>
    <property type="match status" value="1"/>
</dbReference>
<dbReference type="GO" id="GO:0120147">
    <property type="term" value="F:formylglycine-generating oxidase activity"/>
    <property type="evidence" value="ECO:0007669"/>
    <property type="project" value="TreeGrafter"/>
</dbReference>
<sequence length="397" mass="45627">MQNQKKLIEEPESHLEKSETQTSVKRKRIVIIAVALFFLGDLLCFAWVMRPESTKVASPAIAPFSEAQAAAFQTDWGTHLNIPEEMQNSLEMRFALIPPGTFTMGAGPNEKAVKSREQPQHEVSLSKPYYLCVHEVSLKNFREFVKDTNYQIDPRRDAAGVSQANLSAGNWVEDPLHPWEKVGFEQNEAHPVVNVTWFDAMAFCRWLSEKENRTYRLPYEAEWEFACRAGTETVFNTGNSLWFYGPMENHSDQTVNPGLIVHMQDASPWKDGYANTSPVGTFPQNHFGLFDTHGNVREWCMDWCDEEYYSHSPKVDPKGPQTGASRVLRGGCWGSNEYYCRSGRRMERAPGSRNVRNGFRILCEIDPESDFGEYEYSPTLHRDPRWWYESRIGEEVE</sequence>
<evidence type="ECO:0000256" key="1">
    <source>
        <dbReference type="SAM" id="MobiDB-lite"/>
    </source>
</evidence>
<keyword evidence="4" id="KW-0808">Transferase</keyword>
<dbReference type="KEGG" id="gfm:Enr17x_33080"/>
<feature type="transmembrane region" description="Helical" evidence="2">
    <location>
        <begin position="29"/>
        <end position="49"/>
    </location>
</feature>
<keyword evidence="2" id="KW-0472">Membrane</keyword>
<keyword evidence="4" id="KW-0418">Kinase</keyword>
<evidence type="ECO:0000313" key="4">
    <source>
        <dbReference type="EMBL" id="QDV51253.1"/>
    </source>
</evidence>
<dbReference type="RefSeq" id="WP_145310359.1">
    <property type="nucleotide sequence ID" value="NZ_CP037452.1"/>
</dbReference>
<dbReference type="InterPro" id="IPR016187">
    <property type="entry name" value="CTDL_fold"/>
</dbReference>
<dbReference type="OrthoDB" id="9812426at2"/>
<gene>
    <name evidence="4" type="primary">pkn1_2</name>
    <name evidence="4" type="ORF">Enr17x_33080</name>
</gene>
<evidence type="ECO:0000259" key="3">
    <source>
        <dbReference type="Pfam" id="PF03781"/>
    </source>
</evidence>
<dbReference type="PANTHER" id="PTHR23150:SF19">
    <property type="entry name" value="FORMYLGLYCINE-GENERATING ENZYME"/>
    <property type="match status" value="1"/>
</dbReference>
<keyword evidence="2" id="KW-1133">Transmembrane helix</keyword>
<dbReference type="SUPFAM" id="SSF56436">
    <property type="entry name" value="C-type lectin-like"/>
    <property type="match status" value="1"/>
</dbReference>
<feature type="domain" description="Sulfatase-modifying factor enzyme-like" evidence="3">
    <location>
        <begin position="96"/>
        <end position="361"/>
    </location>
</feature>
<dbReference type="Proteomes" id="UP000318313">
    <property type="component" value="Chromosome"/>
</dbReference>
<evidence type="ECO:0000313" key="5">
    <source>
        <dbReference type="Proteomes" id="UP000318313"/>
    </source>
</evidence>
<dbReference type="InterPro" id="IPR005532">
    <property type="entry name" value="SUMF_dom"/>
</dbReference>
<keyword evidence="2" id="KW-0812">Transmembrane</keyword>
<dbReference type="Pfam" id="PF03781">
    <property type="entry name" value="FGE-sulfatase"/>
    <property type="match status" value="1"/>
</dbReference>
<feature type="region of interest" description="Disordered" evidence="1">
    <location>
        <begin position="1"/>
        <end position="20"/>
    </location>
</feature>
<dbReference type="EMBL" id="CP037452">
    <property type="protein sequence ID" value="QDV51253.1"/>
    <property type="molecule type" value="Genomic_DNA"/>
</dbReference>
<dbReference type="GO" id="GO:0004674">
    <property type="term" value="F:protein serine/threonine kinase activity"/>
    <property type="evidence" value="ECO:0007669"/>
    <property type="project" value="UniProtKB-EC"/>
</dbReference>
<accession>A0A518IDS1</accession>
<organism evidence="4 5">
    <name type="scientific">Gimesia fumaroli</name>
    <dbReference type="NCBI Taxonomy" id="2527976"/>
    <lineage>
        <taxon>Bacteria</taxon>
        <taxon>Pseudomonadati</taxon>
        <taxon>Planctomycetota</taxon>
        <taxon>Planctomycetia</taxon>
        <taxon>Planctomycetales</taxon>
        <taxon>Planctomycetaceae</taxon>
        <taxon>Gimesia</taxon>
    </lineage>
</organism>
<dbReference type="EC" id="2.7.11.1" evidence="4"/>